<name>A0ABV7VU54_9GAMM</name>
<evidence type="ECO:0000313" key="3">
    <source>
        <dbReference type="Proteomes" id="UP001595722"/>
    </source>
</evidence>
<keyword evidence="3" id="KW-1185">Reference proteome</keyword>
<evidence type="ECO:0000313" key="2">
    <source>
        <dbReference type="EMBL" id="MFC3680377.1"/>
    </source>
</evidence>
<sequence length="89" mass="10305">MESLTSAQCAGKQSDTDSLPWFARNASAGRGWYGFLPIISAFVAYWADYRAADNFYISKECTNPFLKMWLFDLYQAWFRPSDWAENLLI</sequence>
<proteinExistence type="predicted"/>
<dbReference type="EMBL" id="JBHRYB010000007">
    <property type="protein sequence ID" value="MFC3680377.1"/>
    <property type="molecule type" value="Genomic_DNA"/>
</dbReference>
<keyword evidence="1" id="KW-0812">Transmembrane</keyword>
<organism evidence="2 3">
    <name type="scientific">Bacterioplanoides pacificum</name>
    <dbReference type="NCBI Taxonomy" id="1171596"/>
    <lineage>
        <taxon>Bacteria</taxon>
        <taxon>Pseudomonadati</taxon>
        <taxon>Pseudomonadota</taxon>
        <taxon>Gammaproteobacteria</taxon>
        <taxon>Oceanospirillales</taxon>
        <taxon>Oceanospirillaceae</taxon>
        <taxon>Bacterioplanoides</taxon>
    </lineage>
</organism>
<comment type="caution">
    <text evidence="2">The sequence shown here is derived from an EMBL/GenBank/DDBJ whole genome shotgun (WGS) entry which is preliminary data.</text>
</comment>
<dbReference type="Proteomes" id="UP001595722">
    <property type="component" value="Unassembled WGS sequence"/>
</dbReference>
<keyword evidence="1" id="KW-1133">Transmembrane helix</keyword>
<feature type="transmembrane region" description="Helical" evidence="1">
    <location>
        <begin position="31"/>
        <end position="49"/>
    </location>
</feature>
<keyword evidence="1" id="KW-0472">Membrane</keyword>
<dbReference type="RefSeq" id="WP_376866320.1">
    <property type="nucleotide sequence ID" value="NZ_JBHRYB010000007.1"/>
</dbReference>
<gene>
    <name evidence="2" type="ORF">ACFOMG_09740</name>
</gene>
<evidence type="ECO:0000256" key="1">
    <source>
        <dbReference type="SAM" id="Phobius"/>
    </source>
</evidence>
<reference evidence="3" key="1">
    <citation type="journal article" date="2019" name="Int. J. Syst. Evol. Microbiol.">
        <title>The Global Catalogue of Microorganisms (GCM) 10K type strain sequencing project: providing services to taxonomists for standard genome sequencing and annotation.</title>
        <authorList>
            <consortium name="The Broad Institute Genomics Platform"/>
            <consortium name="The Broad Institute Genome Sequencing Center for Infectious Disease"/>
            <person name="Wu L."/>
            <person name="Ma J."/>
        </authorList>
    </citation>
    <scope>NUCLEOTIDE SEQUENCE [LARGE SCALE GENOMIC DNA]</scope>
    <source>
        <strain evidence="3">KCTC 42424</strain>
    </source>
</reference>
<accession>A0ABV7VU54</accession>
<protein>
    <submittedName>
        <fullName evidence="2">Uncharacterized protein</fullName>
    </submittedName>
</protein>